<dbReference type="EMBL" id="JAGDFM010000005">
    <property type="protein sequence ID" value="KAG7393218.1"/>
    <property type="molecule type" value="Genomic_DNA"/>
</dbReference>
<protein>
    <recommendedName>
        <fullName evidence="1">WRKY19-like zinc finger domain-containing protein</fullName>
    </recommendedName>
</protein>
<evidence type="ECO:0000259" key="1">
    <source>
        <dbReference type="Pfam" id="PF24906"/>
    </source>
</evidence>
<comment type="caution">
    <text evidence="2">The sequence shown here is derived from an EMBL/GenBank/DDBJ whole genome shotgun (WGS) entry which is preliminary data.</text>
</comment>
<dbReference type="Proteomes" id="UP000694044">
    <property type="component" value="Unassembled WGS sequence"/>
</dbReference>
<gene>
    <name evidence="2" type="ORF">PHYPSEUDO_011223</name>
</gene>
<dbReference type="PANTHER" id="PTHR31827:SF1">
    <property type="entry name" value="EMB|CAB89363.1"/>
    <property type="match status" value="1"/>
</dbReference>
<name>A0A8T1WL95_9STRA</name>
<dbReference type="PANTHER" id="PTHR31827">
    <property type="entry name" value="EMB|CAB89363.1"/>
    <property type="match status" value="1"/>
</dbReference>
<feature type="domain" description="WRKY19-like zinc finger" evidence="1">
    <location>
        <begin position="93"/>
        <end position="115"/>
    </location>
</feature>
<reference evidence="2" key="1">
    <citation type="submission" date="2021-02" db="EMBL/GenBank/DDBJ databases">
        <authorList>
            <person name="Palmer J.M."/>
        </authorList>
    </citation>
    <scope>NUCLEOTIDE SEQUENCE</scope>
    <source>
        <strain evidence="2">SCRP734</strain>
    </source>
</reference>
<keyword evidence="3" id="KW-1185">Reference proteome</keyword>
<organism evidence="2 3">
    <name type="scientific">Phytophthora pseudosyringae</name>
    <dbReference type="NCBI Taxonomy" id="221518"/>
    <lineage>
        <taxon>Eukaryota</taxon>
        <taxon>Sar</taxon>
        <taxon>Stramenopiles</taxon>
        <taxon>Oomycota</taxon>
        <taxon>Peronosporomycetes</taxon>
        <taxon>Peronosporales</taxon>
        <taxon>Peronosporaceae</taxon>
        <taxon>Phytophthora</taxon>
    </lineage>
</organism>
<dbReference type="AlphaFoldDB" id="A0A8T1WL95"/>
<dbReference type="OrthoDB" id="103398at2759"/>
<accession>A0A8T1WL95</accession>
<dbReference type="InterPro" id="IPR056866">
    <property type="entry name" value="Znf_WRKY19"/>
</dbReference>
<evidence type="ECO:0000313" key="3">
    <source>
        <dbReference type="Proteomes" id="UP000694044"/>
    </source>
</evidence>
<evidence type="ECO:0000313" key="2">
    <source>
        <dbReference type="EMBL" id="KAG7393218.1"/>
    </source>
</evidence>
<sequence length="448" mass="47709">MNNEHGTEVAAAAAVSEQRDASCHGSVKRNLPAATAANKRRRCVVDSCEHAAVSNGRCRGHGGGRRCAMGGCTRAAQSGDPDYRCYAHGGGHRRCSASGCIKRIQSRGLCIAHGGRLRCGAVGCKNWAQKRGLCFRHCGQQELGAVRQPISGMNASDHGASVRVGLTSEEHENTAREVLGADAALSDTTSTVVRCPIEGCTAVAEKKGKKGLCRFHGVNQRCNYVGGCRNVAHLNNLFCLTHLAHGGSPPRRNSNTSSTVVIDPAVVERNARVRASTVKITARQQELQARQYCDSVLLARSAELFAILGGDAAAETFDTATLSSRPAVQTTARAQQKIAERFCNEVLAARAYHFMRTTPASRPTGPTVTRMPATGRRHLRNPNQVEECNIRGCRNLANGRRPLCAAHEAWATGQYPAPLTTETAPQVAVAPIAAAAYAPIGENFSLAK</sequence>
<proteinExistence type="predicted"/>
<dbReference type="Pfam" id="PF24906">
    <property type="entry name" value="Zf_WRKY19"/>
    <property type="match status" value="1"/>
</dbReference>